<dbReference type="Proteomes" id="UP001186974">
    <property type="component" value="Unassembled WGS sequence"/>
</dbReference>
<dbReference type="EMBL" id="JAWDJW010006337">
    <property type="protein sequence ID" value="KAK3065371.1"/>
    <property type="molecule type" value="Genomic_DNA"/>
</dbReference>
<protein>
    <submittedName>
        <fullName evidence="1">Uncharacterized protein</fullName>
    </submittedName>
</protein>
<reference evidence="1" key="1">
    <citation type="submission" date="2024-09" db="EMBL/GenBank/DDBJ databases">
        <title>Black Yeasts Isolated from many extreme environments.</title>
        <authorList>
            <person name="Coleine C."/>
            <person name="Stajich J.E."/>
            <person name="Selbmann L."/>
        </authorList>
    </citation>
    <scope>NUCLEOTIDE SEQUENCE</scope>
    <source>
        <strain evidence="1">CCFEE 5737</strain>
    </source>
</reference>
<evidence type="ECO:0000313" key="1">
    <source>
        <dbReference type="EMBL" id="KAK3065371.1"/>
    </source>
</evidence>
<sequence>MTYYPDLQAHMLALLDPYDDSALLVYNASRKANKDGSLRDHNWTQRSLHFEVLNNERFRISRKAINGASGLDIYQRDKFVEPEKSLYADMPNMGSNIAAIYFSKEERREFEWVWVVWYAN</sequence>
<proteinExistence type="predicted"/>
<keyword evidence="2" id="KW-1185">Reference proteome</keyword>
<comment type="caution">
    <text evidence="1">The sequence shown here is derived from an EMBL/GenBank/DDBJ whole genome shotgun (WGS) entry which is preliminary data.</text>
</comment>
<organism evidence="1 2">
    <name type="scientific">Coniosporium uncinatum</name>
    <dbReference type="NCBI Taxonomy" id="93489"/>
    <lineage>
        <taxon>Eukaryota</taxon>
        <taxon>Fungi</taxon>
        <taxon>Dikarya</taxon>
        <taxon>Ascomycota</taxon>
        <taxon>Pezizomycotina</taxon>
        <taxon>Dothideomycetes</taxon>
        <taxon>Dothideomycetes incertae sedis</taxon>
        <taxon>Coniosporium</taxon>
    </lineage>
</organism>
<name>A0ACC3DCV7_9PEZI</name>
<gene>
    <name evidence="1" type="ORF">LTS18_011894</name>
</gene>
<accession>A0ACC3DCV7</accession>
<evidence type="ECO:0000313" key="2">
    <source>
        <dbReference type="Proteomes" id="UP001186974"/>
    </source>
</evidence>